<dbReference type="PANTHER" id="PTHR33154:SF36">
    <property type="entry name" value="TRANSCRIPTIONAL REGULATOR"/>
    <property type="match status" value="1"/>
</dbReference>
<dbReference type="SUPFAM" id="SSF46785">
    <property type="entry name" value="Winged helix' DNA-binding domain"/>
    <property type="match status" value="1"/>
</dbReference>
<reference evidence="5 6" key="1">
    <citation type="journal article" date="2016" name="Nat. Commun.">
        <title>Thousands of microbial genomes shed light on interconnected biogeochemical processes in an aquifer system.</title>
        <authorList>
            <person name="Anantharaman K."/>
            <person name="Brown C.T."/>
            <person name="Hug L.A."/>
            <person name="Sharon I."/>
            <person name="Castelle C.J."/>
            <person name="Probst A.J."/>
            <person name="Thomas B.C."/>
            <person name="Singh A."/>
            <person name="Wilkins M.J."/>
            <person name="Karaoz U."/>
            <person name="Brodie E.L."/>
            <person name="Williams K.H."/>
            <person name="Hubbard S.S."/>
            <person name="Banfield J.F."/>
        </authorList>
    </citation>
    <scope>NUCLEOTIDE SEQUENCE [LARGE SCALE GENOMIC DNA]</scope>
</reference>
<keyword evidence="3" id="KW-0804">Transcription</keyword>
<sequence>MTEQNRYHVFFTNLANPLKIDIVLCLNEKEKSVGEICSCLKVEQSKVSHALSSLKDCNIVKVKQKGKQRI</sequence>
<evidence type="ECO:0000313" key="6">
    <source>
        <dbReference type="Proteomes" id="UP000178579"/>
    </source>
</evidence>
<keyword evidence="1" id="KW-0805">Transcription regulation</keyword>
<dbReference type="GO" id="GO:0003677">
    <property type="term" value="F:DNA binding"/>
    <property type="evidence" value="ECO:0007669"/>
    <property type="project" value="UniProtKB-KW"/>
</dbReference>
<comment type="caution">
    <text evidence="5">The sequence shown here is derived from an EMBL/GenBank/DDBJ whole genome shotgun (WGS) entry which is preliminary data.</text>
</comment>
<dbReference type="GO" id="GO:0003700">
    <property type="term" value="F:DNA-binding transcription factor activity"/>
    <property type="evidence" value="ECO:0007669"/>
    <property type="project" value="InterPro"/>
</dbReference>
<protein>
    <recommendedName>
        <fullName evidence="4">HTH arsR-type domain-containing protein</fullName>
    </recommendedName>
</protein>
<accession>A0A1F4ZY53</accession>
<dbReference type="Proteomes" id="UP000178579">
    <property type="component" value="Unassembled WGS sequence"/>
</dbReference>
<dbReference type="PANTHER" id="PTHR33154">
    <property type="entry name" value="TRANSCRIPTIONAL REGULATOR, ARSR FAMILY"/>
    <property type="match status" value="1"/>
</dbReference>
<keyword evidence="2" id="KW-0238">DNA-binding</keyword>
<feature type="domain" description="HTH arsR-type" evidence="4">
    <location>
        <begin position="1"/>
        <end position="70"/>
    </location>
</feature>
<dbReference type="AlphaFoldDB" id="A0A1F4ZY53"/>
<evidence type="ECO:0000256" key="2">
    <source>
        <dbReference type="ARBA" id="ARBA00023125"/>
    </source>
</evidence>
<evidence type="ECO:0000313" key="5">
    <source>
        <dbReference type="EMBL" id="OGD11322.1"/>
    </source>
</evidence>
<proteinExistence type="predicted"/>
<dbReference type="PRINTS" id="PR00778">
    <property type="entry name" value="HTHARSR"/>
</dbReference>
<gene>
    <name evidence="5" type="ORF">A2576_00335</name>
</gene>
<evidence type="ECO:0000256" key="1">
    <source>
        <dbReference type="ARBA" id="ARBA00023015"/>
    </source>
</evidence>
<organism evidence="5 6">
    <name type="scientific">Candidatus Amesbacteria bacterium RIFOXYD1_FULL_47_9</name>
    <dbReference type="NCBI Taxonomy" id="1797267"/>
    <lineage>
        <taxon>Bacteria</taxon>
        <taxon>Candidatus Amesiibacteriota</taxon>
    </lineage>
</organism>
<evidence type="ECO:0000259" key="4">
    <source>
        <dbReference type="PROSITE" id="PS50987"/>
    </source>
</evidence>
<dbReference type="Pfam" id="PF01022">
    <property type="entry name" value="HTH_5"/>
    <property type="match status" value="1"/>
</dbReference>
<dbReference type="InterPro" id="IPR036390">
    <property type="entry name" value="WH_DNA-bd_sf"/>
</dbReference>
<dbReference type="CDD" id="cd00090">
    <property type="entry name" value="HTH_ARSR"/>
    <property type="match status" value="1"/>
</dbReference>
<dbReference type="InterPro" id="IPR036388">
    <property type="entry name" value="WH-like_DNA-bd_sf"/>
</dbReference>
<name>A0A1F4ZY53_9BACT</name>
<dbReference type="Gene3D" id="1.10.10.10">
    <property type="entry name" value="Winged helix-like DNA-binding domain superfamily/Winged helix DNA-binding domain"/>
    <property type="match status" value="1"/>
</dbReference>
<dbReference type="SMART" id="SM00418">
    <property type="entry name" value="HTH_ARSR"/>
    <property type="match status" value="1"/>
</dbReference>
<dbReference type="InterPro" id="IPR051081">
    <property type="entry name" value="HTH_MetalResp_TranReg"/>
</dbReference>
<evidence type="ECO:0000256" key="3">
    <source>
        <dbReference type="ARBA" id="ARBA00023163"/>
    </source>
</evidence>
<dbReference type="EMBL" id="MEXV01000050">
    <property type="protein sequence ID" value="OGD11322.1"/>
    <property type="molecule type" value="Genomic_DNA"/>
</dbReference>
<dbReference type="InterPro" id="IPR001845">
    <property type="entry name" value="HTH_ArsR_DNA-bd_dom"/>
</dbReference>
<dbReference type="InterPro" id="IPR011991">
    <property type="entry name" value="ArsR-like_HTH"/>
</dbReference>
<dbReference type="PROSITE" id="PS50987">
    <property type="entry name" value="HTH_ARSR_2"/>
    <property type="match status" value="1"/>
</dbReference>